<protein>
    <submittedName>
        <fullName evidence="1">Uncharacterized protein</fullName>
    </submittedName>
</protein>
<keyword evidence="2" id="KW-1185">Reference proteome</keyword>
<proteinExistence type="predicted"/>
<name>A0ABP1B350_9BRYO</name>
<dbReference type="EMBL" id="OZ023720">
    <property type="protein sequence ID" value="CAK9869409.1"/>
    <property type="molecule type" value="Genomic_DNA"/>
</dbReference>
<gene>
    <name evidence="1" type="ORF">CSSPJE1EN2_LOCUS12167</name>
</gene>
<evidence type="ECO:0000313" key="1">
    <source>
        <dbReference type="EMBL" id="CAK9869409.1"/>
    </source>
</evidence>
<dbReference type="Proteomes" id="UP001497522">
    <property type="component" value="Chromosome 19"/>
</dbReference>
<organism evidence="1 2">
    <name type="scientific">Sphagnum jensenii</name>
    <dbReference type="NCBI Taxonomy" id="128206"/>
    <lineage>
        <taxon>Eukaryota</taxon>
        <taxon>Viridiplantae</taxon>
        <taxon>Streptophyta</taxon>
        <taxon>Embryophyta</taxon>
        <taxon>Bryophyta</taxon>
        <taxon>Sphagnophytina</taxon>
        <taxon>Sphagnopsida</taxon>
        <taxon>Sphagnales</taxon>
        <taxon>Sphagnaceae</taxon>
        <taxon>Sphagnum</taxon>
    </lineage>
</organism>
<evidence type="ECO:0000313" key="2">
    <source>
        <dbReference type="Proteomes" id="UP001497522"/>
    </source>
</evidence>
<accession>A0ABP1B350</accession>
<sequence>MSRNVNGTTGMQRVDAVLQDIMQSIDPNVVDWNDGSNLALRISILEKIDYDAFQLLPFGTSPVCCHGNLIGSDLIDHLLTHLQNDLL</sequence>
<reference evidence="1" key="1">
    <citation type="submission" date="2024-03" db="EMBL/GenBank/DDBJ databases">
        <authorList>
            <consortium name="ELIXIR-Norway"/>
            <consortium name="Elixir Norway"/>
        </authorList>
    </citation>
    <scope>NUCLEOTIDE SEQUENCE</scope>
</reference>